<evidence type="ECO:0000313" key="1">
    <source>
        <dbReference type="EMBL" id="SUZ52125.1"/>
    </source>
</evidence>
<accession>A0A381NC51</accession>
<sequence length="80" mass="8859">MPDVIYSGQWWKDGSVSSVPGYAANIDQGVCDAGASLLPVPVQILLFPDWFQVDPKNDQHVSWLYFEAVPPDKGPVVRMI</sequence>
<protein>
    <submittedName>
        <fullName evidence="1">Uncharacterized protein</fullName>
    </submittedName>
</protein>
<gene>
    <name evidence="1" type="ORF">METZ01_LOCUS4979</name>
</gene>
<proteinExistence type="predicted"/>
<organism evidence="1">
    <name type="scientific">marine metagenome</name>
    <dbReference type="NCBI Taxonomy" id="408172"/>
    <lineage>
        <taxon>unclassified sequences</taxon>
        <taxon>metagenomes</taxon>
        <taxon>ecological metagenomes</taxon>
    </lineage>
</organism>
<name>A0A381NC51_9ZZZZ</name>
<reference evidence="1" key="1">
    <citation type="submission" date="2018-05" db="EMBL/GenBank/DDBJ databases">
        <authorList>
            <person name="Lanie J.A."/>
            <person name="Ng W.-L."/>
            <person name="Kazmierczak K.M."/>
            <person name="Andrzejewski T.M."/>
            <person name="Davidsen T.M."/>
            <person name="Wayne K.J."/>
            <person name="Tettelin H."/>
            <person name="Glass J.I."/>
            <person name="Rusch D."/>
            <person name="Podicherti R."/>
            <person name="Tsui H.-C.T."/>
            <person name="Winkler M.E."/>
        </authorList>
    </citation>
    <scope>NUCLEOTIDE SEQUENCE</scope>
</reference>
<dbReference type="EMBL" id="UINC01000257">
    <property type="protein sequence ID" value="SUZ52125.1"/>
    <property type="molecule type" value="Genomic_DNA"/>
</dbReference>
<dbReference type="AlphaFoldDB" id="A0A381NC51"/>